<keyword evidence="3" id="KW-1185">Reference proteome</keyword>
<sequence>MLMHSLASCATPSATVEAWSAVLVQPLEPRYWLISRCCHSSQHAPFAQVVLQVWHGNGYRLFYIVCANNFDIVCADKGVDVVVVVDDVVAAAVVASVCLYVCVIWAGCRHWIRVDRGSVPDEPFPCH</sequence>
<evidence type="ECO:0000313" key="2">
    <source>
        <dbReference type="EMBL" id="KAF2714463.1"/>
    </source>
</evidence>
<dbReference type="EMBL" id="MU005764">
    <property type="protein sequence ID" value="KAF2714463.1"/>
    <property type="molecule type" value="Genomic_DNA"/>
</dbReference>
<evidence type="ECO:0000313" key="3">
    <source>
        <dbReference type="Proteomes" id="UP000799428"/>
    </source>
</evidence>
<evidence type="ECO:0000256" key="1">
    <source>
        <dbReference type="SAM" id="Phobius"/>
    </source>
</evidence>
<proteinExistence type="predicted"/>
<reference evidence="2" key="1">
    <citation type="journal article" date="2020" name="Stud. Mycol.">
        <title>101 Dothideomycetes genomes: a test case for predicting lifestyles and emergence of pathogens.</title>
        <authorList>
            <person name="Haridas S."/>
            <person name="Albert R."/>
            <person name="Binder M."/>
            <person name="Bloem J."/>
            <person name="Labutti K."/>
            <person name="Salamov A."/>
            <person name="Andreopoulos B."/>
            <person name="Baker S."/>
            <person name="Barry K."/>
            <person name="Bills G."/>
            <person name="Bluhm B."/>
            <person name="Cannon C."/>
            <person name="Castanera R."/>
            <person name="Culley D."/>
            <person name="Daum C."/>
            <person name="Ezra D."/>
            <person name="Gonzalez J."/>
            <person name="Henrissat B."/>
            <person name="Kuo A."/>
            <person name="Liang C."/>
            <person name="Lipzen A."/>
            <person name="Lutzoni F."/>
            <person name="Magnuson J."/>
            <person name="Mondo S."/>
            <person name="Nolan M."/>
            <person name="Ohm R."/>
            <person name="Pangilinan J."/>
            <person name="Park H.-J."/>
            <person name="Ramirez L."/>
            <person name="Alfaro M."/>
            <person name="Sun H."/>
            <person name="Tritt A."/>
            <person name="Yoshinaga Y."/>
            <person name="Zwiers L.-H."/>
            <person name="Turgeon B."/>
            <person name="Goodwin S."/>
            <person name="Spatafora J."/>
            <person name="Crous P."/>
            <person name="Grigoriev I."/>
        </authorList>
    </citation>
    <scope>NUCLEOTIDE SEQUENCE</scope>
    <source>
        <strain evidence="2">CBS 279.74</strain>
    </source>
</reference>
<keyword evidence="1" id="KW-0472">Membrane</keyword>
<gene>
    <name evidence="2" type="ORF">K504DRAFT_4483</name>
</gene>
<protein>
    <submittedName>
        <fullName evidence="2">Uncharacterized protein</fullName>
    </submittedName>
</protein>
<organism evidence="2 3">
    <name type="scientific">Pleomassaria siparia CBS 279.74</name>
    <dbReference type="NCBI Taxonomy" id="1314801"/>
    <lineage>
        <taxon>Eukaryota</taxon>
        <taxon>Fungi</taxon>
        <taxon>Dikarya</taxon>
        <taxon>Ascomycota</taxon>
        <taxon>Pezizomycotina</taxon>
        <taxon>Dothideomycetes</taxon>
        <taxon>Pleosporomycetidae</taxon>
        <taxon>Pleosporales</taxon>
        <taxon>Pleomassariaceae</taxon>
        <taxon>Pleomassaria</taxon>
    </lineage>
</organism>
<dbReference type="AlphaFoldDB" id="A0A6G1KP94"/>
<name>A0A6G1KP94_9PLEO</name>
<keyword evidence="1" id="KW-0812">Transmembrane</keyword>
<accession>A0A6G1KP94</accession>
<keyword evidence="1" id="KW-1133">Transmembrane helix</keyword>
<feature type="transmembrane region" description="Helical" evidence="1">
    <location>
        <begin position="88"/>
        <end position="108"/>
    </location>
</feature>
<dbReference type="Proteomes" id="UP000799428">
    <property type="component" value="Unassembled WGS sequence"/>
</dbReference>